<dbReference type="OrthoDB" id="58529at2759"/>
<feature type="domain" description="THAP4-like heme-binding" evidence="2">
    <location>
        <begin position="5"/>
        <end position="157"/>
    </location>
</feature>
<dbReference type="InterPro" id="IPR045165">
    <property type="entry name" value="Nitrobindin"/>
</dbReference>
<comment type="catalytic activity">
    <reaction evidence="1">
        <text>peroxynitrite = nitrate</text>
        <dbReference type="Rhea" id="RHEA:63116"/>
        <dbReference type="ChEBI" id="CHEBI:17632"/>
        <dbReference type="ChEBI" id="CHEBI:25941"/>
    </reaction>
    <physiologicalReaction direction="left-to-right" evidence="1">
        <dbReference type="Rhea" id="RHEA:63117"/>
    </physiologicalReaction>
</comment>
<protein>
    <submittedName>
        <fullName evidence="3">THAP domain-containing protein 4</fullName>
    </submittedName>
</protein>
<gene>
    <name evidence="3" type="ORF">WN55_06224</name>
</gene>
<dbReference type="Gene3D" id="2.40.128.20">
    <property type="match status" value="1"/>
</dbReference>
<name>A0A154PRW9_DUFNO</name>
<dbReference type="PANTHER" id="PTHR15854:SF4">
    <property type="entry name" value="PEROXYNITRITE ISOMERASE THAP4"/>
    <property type="match status" value="1"/>
</dbReference>
<accession>A0A154PRW9</accession>
<dbReference type="SUPFAM" id="SSF50814">
    <property type="entry name" value="Lipocalins"/>
    <property type="match status" value="1"/>
</dbReference>
<proteinExistence type="predicted"/>
<evidence type="ECO:0000313" key="4">
    <source>
        <dbReference type="Proteomes" id="UP000076502"/>
    </source>
</evidence>
<dbReference type="InterPro" id="IPR014878">
    <property type="entry name" value="THAP4-like_heme-bd"/>
</dbReference>
<evidence type="ECO:0000313" key="3">
    <source>
        <dbReference type="EMBL" id="KZC14018.1"/>
    </source>
</evidence>
<dbReference type="Pfam" id="PF08768">
    <property type="entry name" value="THAP4_heme-bd"/>
    <property type="match status" value="1"/>
</dbReference>
<dbReference type="PANTHER" id="PTHR15854">
    <property type="entry name" value="THAP4 PROTEIN"/>
    <property type="match status" value="1"/>
</dbReference>
<dbReference type="AlphaFoldDB" id="A0A154PRW9"/>
<dbReference type="Proteomes" id="UP000076502">
    <property type="component" value="Unassembled WGS sequence"/>
</dbReference>
<dbReference type="EMBL" id="KQ435031">
    <property type="protein sequence ID" value="KZC14018.1"/>
    <property type="molecule type" value="Genomic_DNA"/>
</dbReference>
<reference evidence="3 4" key="1">
    <citation type="submission" date="2015-07" db="EMBL/GenBank/DDBJ databases">
        <title>The genome of Dufourea novaeangliae.</title>
        <authorList>
            <person name="Pan H."/>
            <person name="Kapheim K."/>
        </authorList>
    </citation>
    <scope>NUCLEOTIDE SEQUENCE [LARGE SCALE GENOMIC DNA]</scope>
    <source>
        <strain evidence="3">0120121106</strain>
        <tissue evidence="3">Whole body</tissue>
    </source>
</reference>
<evidence type="ECO:0000256" key="1">
    <source>
        <dbReference type="ARBA" id="ARBA00036993"/>
    </source>
</evidence>
<organism evidence="3 4">
    <name type="scientific">Dufourea novaeangliae</name>
    <name type="common">Sweat bee</name>
    <dbReference type="NCBI Taxonomy" id="178035"/>
    <lineage>
        <taxon>Eukaryota</taxon>
        <taxon>Metazoa</taxon>
        <taxon>Ecdysozoa</taxon>
        <taxon>Arthropoda</taxon>
        <taxon>Hexapoda</taxon>
        <taxon>Insecta</taxon>
        <taxon>Pterygota</taxon>
        <taxon>Neoptera</taxon>
        <taxon>Endopterygota</taxon>
        <taxon>Hymenoptera</taxon>
        <taxon>Apocrita</taxon>
        <taxon>Aculeata</taxon>
        <taxon>Apoidea</taxon>
        <taxon>Anthophila</taxon>
        <taxon>Halictidae</taxon>
        <taxon>Rophitinae</taxon>
        <taxon>Dufourea</taxon>
    </lineage>
</organism>
<dbReference type="InterPro" id="IPR012674">
    <property type="entry name" value="Calycin"/>
</dbReference>
<sequence>MHEALKPISWLKGLWKTKNVGLGKYPTIKSFEYCEEMSFRSIGQPMLNYTARSWYADSKKPIHYEVGFLKIIPDTNKVYLLLSHNRGYITIEEGTIENEIIKLKTASLRIPKEGTTSPQTTELQREFRLVGDCLQHTLCMATTTTPELQEHLCATYIKECEKVE</sequence>
<keyword evidence="4" id="KW-1185">Reference proteome</keyword>
<evidence type="ECO:0000259" key="2">
    <source>
        <dbReference type="Pfam" id="PF08768"/>
    </source>
</evidence>
<dbReference type="CDD" id="cd07828">
    <property type="entry name" value="lipocalin_heme-bd-THAP4-like"/>
    <property type="match status" value="1"/>
</dbReference>